<organism evidence="4 5">
    <name type="scientific">Demequina litorisediminis</name>
    <dbReference type="NCBI Taxonomy" id="1849022"/>
    <lineage>
        <taxon>Bacteria</taxon>
        <taxon>Bacillati</taxon>
        <taxon>Actinomycetota</taxon>
        <taxon>Actinomycetes</taxon>
        <taxon>Micrococcales</taxon>
        <taxon>Demequinaceae</taxon>
        <taxon>Demequina</taxon>
    </lineage>
</organism>
<sequence>MADRTLGRLTRLLGIVHYLEIHGATPFTELADHFGVSERQVRADVETLWVSGLPGHQYDDLIDFDGFLFDQGIADLTNSQGVSQVSFSAREAAALMGALSALSAAGAAPAASASVMEKLRGAVGGVSVDVSASSPVRDEVRSVLEAGMVTGTAVILDYVDAQDRRTERTVEPHRLVVIDGAAYLECWCRRAEDHRTLRLDRIASAVPTTSEVTHPPVDTHGFSLTQRYAATVTLERAARWAVEDLPGVTIMADGDETVTATFGVANPGWTAGRLLAIAPHLVSVEPAALRTALADRARGVLAAQGD</sequence>
<dbReference type="InterPro" id="IPR028349">
    <property type="entry name" value="PafC-like"/>
</dbReference>
<accession>A0ABQ6IKM0</accession>
<dbReference type="Pfam" id="PF13280">
    <property type="entry name" value="WYL"/>
    <property type="match status" value="1"/>
</dbReference>
<name>A0ABQ6IKM0_9MICO</name>
<dbReference type="EMBL" id="BSUN01000001">
    <property type="protein sequence ID" value="GMA37636.1"/>
    <property type="molecule type" value="Genomic_DNA"/>
</dbReference>
<dbReference type="Pfam" id="PF19187">
    <property type="entry name" value="HTH_PafC"/>
    <property type="match status" value="1"/>
</dbReference>
<evidence type="ECO:0000259" key="3">
    <source>
        <dbReference type="Pfam" id="PF25583"/>
    </source>
</evidence>
<proteinExistence type="predicted"/>
<keyword evidence="5" id="KW-1185">Reference proteome</keyword>
<dbReference type="Pfam" id="PF25583">
    <property type="entry name" value="WCX"/>
    <property type="match status" value="1"/>
</dbReference>
<feature type="domain" description="WCX" evidence="3">
    <location>
        <begin position="227"/>
        <end position="301"/>
    </location>
</feature>
<feature type="domain" description="WYL" evidence="1">
    <location>
        <begin position="142"/>
        <end position="205"/>
    </location>
</feature>
<dbReference type="InterPro" id="IPR051534">
    <property type="entry name" value="CBASS_pafABC_assoc_protein"/>
</dbReference>
<dbReference type="InterPro" id="IPR026881">
    <property type="entry name" value="WYL_dom"/>
</dbReference>
<dbReference type="PANTHER" id="PTHR34580">
    <property type="match status" value="1"/>
</dbReference>
<dbReference type="PIRSF" id="PIRSF016838">
    <property type="entry name" value="PafC"/>
    <property type="match status" value="1"/>
</dbReference>
<gene>
    <name evidence="4" type="ORF">GCM10025876_38400</name>
</gene>
<dbReference type="InterPro" id="IPR043839">
    <property type="entry name" value="PafC_HTH"/>
</dbReference>
<reference evidence="5" key="1">
    <citation type="journal article" date="2019" name="Int. J. Syst. Evol. Microbiol.">
        <title>The Global Catalogue of Microorganisms (GCM) 10K type strain sequencing project: providing services to taxonomists for standard genome sequencing and annotation.</title>
        <authorList>
            <consortium name="The Broad Institute Genomics Platform"/>
            <consortium name="The Broad Institute Genome Sequencing Center for Infectious Disease"/>
            <person name="Wu L."/>
            <person name="Ma J."/>
        </authorList>
    </citation>
    <scope>NUCLEOTIDE SEQUENCE [LARGE SCALE GENOMIC DNA]</scope>
    <source>
        <strain evidence="5">NBRC 112299</strain>
    </source>
</reference>
<evidence type="ECO:0000313" key="5">
    <source>
        <dbReference type="Proteomes" id="UP001157125"/>
    </source>
</evidence>
<dbReference type="RefSeq" id="WP_284329206.1">
    <property type="nucleotide sequence ID" value="NZ_BSUN01000001.1"/>
</dbReference>
<evidence type="ECO:0000313" key="4">
    <source>
        <dbReference type="EMBL" id="GMA37636.1"/>
    </source>
</evidence>
<dbReference type="InterPro" id="IPR057727">
    <property type="entry name" value="WCX_dom"/>
</dbReference>
<protein>
    <submittedName>
        <fullName evidence="4">Protein pafC</fullName>
    </submittedName>
</protein>
<evidence type="ECO:0000259" key="2">
    <source>
        <dbReference type="Pfam" id="PF19187"/>
    </source>
</evidence>
<feature type="domain" description="PafC HTH" evidence="2">
    <location>
        <begin position="8"/>
        <end position="120"/>
    </location>
</feature>
<dbReference type="PANTHER" id="PTHR34580:SF1">
    <property type="entry name" value="PROTEIN PAFC"/>
    <property type="match status" value="1"/>
</dbReference>
<dbReference type="PROSITE" id="PS52050">
    <property type="entry name" value="WYL"/>
    <property type="match status" value="1"/>
</dbReference>
<comment type="caution">
    <text evidence="4">The sequence shown here is derived from an EMBL/GenBank/DDBJ whole genome shotgun (WGS) entry which is preliminary data.</text>
</comment>
<dbReference type="Proteomes" id="UP001157125">
    <property type="component" value="Unassembled WGS sequence"/>
</dbReference>
<evidence type="ECO:0000259" key="1">
    <source>
        <dbReference type="Pfam" id="PF13280"/>
    </source>
</evidence>